<protein>
    <submittedName>
        <fullName evidence="5">Putative caspase-like protein</fullName>
    </submittedName>
</protein>
<evidence type="ECO:0000259" key="3">
    <source>
        <dbReference type="PROSITE" id="PS50207"/>
    </source>
</evidence>
<dbReference type="GO" id="GO:0004197">
    <property type="term" value="F:cysteine-type endopeptidase activity"/>
    <property type="evidence" value="ECO:0007669"/>
    <property type="project" value="InterPro"/>
</dbReference>
<dbReference type="InterPro" id="IPR029030">
    <property type="entry name" value="Caspase-like_dom_sf"/>
</dbReference>
<gene>
    <name evidence="5" type="ORF">C8N45_102301</name>
</gene>
<dbReference type="InterPro" id="IPR002138">
    <property type="entry name" value="Pept_C14_p10"/>
</dbReference>
<evidence type="ECO:0000256" key="1">
    <source>
        <dbReference type="ARBA" id="ARBA00010134"/>
    </source>
</evidence>
<dbReference type="InterPro" id="IPR011600">
    <property type="entry name" value="Pept_C14_caspase"/>
</dbReference>
<dbReference type="SMART" id="SM00115">
    <property type="entry name" value="CASc"/>
    <property type="match status" value="1"/>
</dbReference>
<dbReference type="Pfam" id="PF08238">
    <property type="entry name" value="Sel1"/>
    <property type="match status" value="3"/>
</dbReference>
<organism evidence="5 6">
    <name type="scientific">Yoonia sediminilitoris</name>
    <dbReference type="NCBI Taxonomy" id="1286148"/>
    <lineage>
        <taxon>Bacteria</taxon>
        <taxon>Pseudomonadati</taxon>
        <taxon>Pseudomonadota</taxon>
        <taxon>Alphaproteobacteria</taxon>
        <taxon>Rhodobacterales</taxon>
        <taxon>Paracoccaceae</taxon>
        <taxon>Yoonia</taxon>
    </lineage>
</organism>
<keyword evidence="2" id="KW-0732">Signal</keyword>
<dbReference type="Gene3D" id="1.25.40.10">
    <property type="entry name" value="Tetratricopeptide repeat domain"/>
    <property type="match status" value="1"/>
</dbReference>
<dbReference type="OrthoDB" id="9816009at2"/>
<feature type="signal peptide" evidence="2">
    <location>
        <begin position="1"/>
        <end position="22"/>
    </location>
</feature>
<dbReference type="PROSITE" id="PS50208">
    <property type="entry name" value="CASPASE_P20"/>
    <property type="match status" value="1"/>
</dbReference>
<dbReference type="InterPro" id="IPR001309">
    <property type="entry name" value="Pept_C14_p20"/>
</dbReference>
<dbReference type="AlphaFoldDB" id="A0A2T6KM46"/>
<feature type="domain" description="Caspase family p10" evidence="3">
    <location>
        <begin position="166"/>
        <end position="246"/>
    </location>
</feature>
<dbReference type="Pfam" id="PF00656">
    <property type="entry name" value="Peptidase_C14"/>
    <property type="match status" value="1"/>
</dbReference>
<dbReference type="PANTHER" id="PTHR22576:SF37">
    <property type="entry name" value="MUCOSA-ASSOCIATED LYMPHOID TISSUE LYMPHOMA TRANSLOCATION PROTEIN 1"/>
    <property type="match status" value="1"/>
</dbReference>
<dbReference type="SMART" id="SM00671">
    <property type="entry name" value="SEL1"/>
    <property type="match status" value="4"/>
</dbReference>
<dbReference type="SUPFAM" id="SSF81901">
    <property type="entry name" value="HCP-like"/>
    <property type="match status" value="1"/>
</dbReference>
<feature type="chain" id="PRO_5015568003" evidence="2">
    <location>
        <begin position="23"/>
        <end position="641"/>
    </location>
</feature>
<dbReference type="InterPro" id="IPR052039">
    <property type="entry name" value="Caspase-related_regulators"/>
</dbReference>
<dbReference type="Proteomes" id="UP000244523">
    <property type="component" value="Unassembled WGS sequence"/>
</dbReference>
<dbReference type="SUPFAM" id="SSF52129">
    <property type="entry name" value="Caspase-like"/>
    <property type="match status" value="1"/>
</dbReference>
<dbReference type="Gene3D" id="3.40.50.1460">
    <property type="match status" value="1"/>
</dbReference>
<evidence type="ECO:0000313" key="5">
    <source>
        <dbReference type="EMBL" id="PUB17289.1"/>
    </source>
</evidence>
<feature type="domain" description="Caspase family p20" evidence="4">
    <location>
        <begin position="23"/>
        <end position="152"/>
    </location>
</feature>
<comment type="similarity">
    <text evidence="1">Belongs to the peptidase C14A family.</text>
</comment>
<dbReference type="InterPro" id="IPR015917">
    <property type="entry name" value="Pept_C14A"/>
</dbReference>
<dbReference type="InterPro" id="IPR011990">
    <property type="entry name" value="TPR-like_helical_dom_sf"/>
</dbReference>
<dbReference type="PANTHER" id="PTHR22576">
    <property type="entry name" value="MUCOSA ASSOCIATED LYMPHOID TISSUE LYMPHOMA TRANSLOCATION PROTEIN 1/PARACASPASE"/>
    <property type="match status" value="1"/>
</dbReference>
<evidence type="ECO:0000259" key="4">
    <source>
        <dbReference type="PROSITE" id="PS50208"/>
    </source>
</evidence>
<dbReference type="EMBL" id="QBUD01000002">
    <property type="protein sequence ID" value="PUB17289.1"/>
    <property type="molecule type" value="Genomic_DNA"/>
</dbReference>
<dbReference type="PROSITE" id="PS50207">
    <property type="entry name" value="CASPASE_P10"/>
    <property type="match status" value="1"/>
</dbReference>
<evidence type="ECO:0000313" key="6">
    <source>
        <dbReference type="Proteomes" id="UP000244523"/>
    </source>
</evidence>
<dbReference type="GO" id="GO:0006508">
    <property type="term" value="P:proteolysis"/>
    <property type="evidence" value="ECO:0007669"/>
    <property type="project" value="InterPro"/>
</dbReference>
<comment type="caution">
    <text evidence="5">The sequence shown here is derived from an EMBL/GenBank/DDBJ whole genome shotgun (WGS) entry which is preliminary data.</text>
</comment>
<dbReference type="InterPro" id="IPR006597">
    <property type="entry name" value="Sel1-like"/>
</dbReference>
<sequence length="641" mass="68573">MRLIRWGLIYVLALFAATVANAENRVALVVGNGAYTRVGALPNPVNDASDIAIALRGLGFTVLLGTDLGHDGMLAKTREFSTLAATSDVALFYYAGHGFQISGTNYLVPTDAAIASPADVPQQTIAMQTVLNAMDSAPGLKLVVLDACRDNPFGAAIADDPTTTDGLARVGTEADFMFVYATQPDNVAYDGTGRNSFFTEAMLSHIYTPGQDISELLINVRRDVLAATGGKQIPWNNSSLTRQFRFDRSPPTASEETLLWQVASNARNDQLMTLYLERYPDGAHRGDVLAFLDSPATRRADIMTDSAAQAKQLWSLARRTRMRPLLEFYLEQYPDGADAAEARLLLSAIPRPEEASAGVLCERLATHPHDATAATAGVEFEMLARNALAAIQACSAAAIQAPELPHYVALLARATAATNDLERAVALYRDAAARSDLRAMVSLAQLYERGIAVEQNFDQALSLYEVAAAGGNHDAQINLAVSLFEGAGVPRDTDRAISLLRQAAAGGSAQGLFNLGVLAQDKIIDTPADALDYFAQAVRFGYTDGYRAGAILLDEGRGVPKDPQRAAELLLRGAAEDDGTIIAALRQDASQWTPATLTEMQRFLNEAGLYAYAIDGISGPNLISALESWRNGGFDPAILDG</sequence>
<keyword evidence="6" id="KW-1185">Reference proteome</keyword>
<accession>A0A2T6KM46</accession>
<reference evidence="5 6" key="1">
    <citation type="submission" date="2018-04" db="EMBL/GenBank/DDBJ databases">
        <title>Genomic Encyclopedia of Archaeal and Bacterial Type Strains, Phase II (KMG-II): from individual species to whole genera.</title>
        <authorList>
            <person name="Goeker M."/>
        </authorList>
    </citation>
    <scope>NUCLEOTIDE SEQUENCE [LARGE SCALE GENOMIC DNA]</scope>
    <source>
        <strain evidence="5 6">DSM 29955</strain>
    </source>
</reference>
<proteinExistence type="inferred from homology"/>
<evidence type="ECO:0000256" key="2">
    <source>
        <dbReference type="SAM" id="SignalP"/>
    </source>
</evidence>
<name>A0A2T6KM46_9RHOB</name>
<dbReference type="RefSeq" id="WP_108385434.1">
    <property type="nucleotide sequence ID" value="NZ_QBUD01000002.1"/>
</dbReference>